<keyword evidence="2" id="KW-1185">Reference proteome</keyword>
<evidence type="ECO:0000313" key="1">
    <source>
        <dbReference type="EMBL" id="GLR19787.1"/>
    </source>
</evidence>
<reference evidence="1" key="1">
    <citation type="journal article" date="2014" name="Int. J. Syst. Evol. Microbiol.">
        <title>Complete genome sequence of Corynebacterium casei LMG S-19264T (=DSM 44701T), isolated from a smear-ripened cheese.</title>
        <authorList>
            <consortium name="US DOE Joint Genome Institute (JGI-PGF)"/>
            <person name="Walter F."/>
            <person name="Albersmeier A."/>
            <person name="Kalinowski J."/>
            <person name="Ruckert C."/>
        </authorList>
    </citation>
    <scope>NUCLEOTIDE SEQUENCE</scope>
    <source>
        <strain evidence="1">NBRC 108769</strain>
    </source>
</reference>
<dbReference type="RefSeq" id="WP_235295382.1">
    <property type="nucleotide sequence ID" value="NZ_BSOH01000036.1"/>
</dbReference>
<reference evidence="1" key="2">
    <citation type="submission" date="2023-01" db="EMBL/GenBank/DDBJ databases">
        <title>Draft genome sequence of Portibacter lacus strain NBRC 108769.</title>
        <authorList>
            <person name="Sun Q."/>
            <person name="Mori K."/>
        </authorList>
    </citation>
    <scope>NUCLEOTIDE SEQUENCE</scope>
    <source>
        <strain evidence="1">NBRC 108769</strain>
    </source>
</reference>
<dbReference type="EMBL" id="BSOH01000036">
    <property type="protein sequence ID" value="GLR19787.1"/>
    <property type="molecule type" value="Genomic_DNA"/>
</dbReference>
<organism evidence="1 2">
    <name type="scientific">Portibacter lacus</name>
    <dbReference type="NCBI Taxonomy" id="1099794"/>
    <lineage>
        <taxon>Bacteria</taxon>
        <taxon>Pseudomonadati</taxon>
        <taxon>Bacteroidota</taxon>
        <taxon>Saprospiria</taxon>
        <taxon>Saprospirales</taxon>
        <taxon>Haliscomenobacteraceae</taxon>
        <taxon>Portibacter</taxon>
    </lineage>
</organism>
<proteinExistence type="predicted"/>
<dbReference type="Proteomes" id="UP001156666">
    <property type="component" value="Unassembled WGS sequence"/>
</dbReference>
<accession>A0AA37STG3</accession>
<evidence type="ECO:0000313" key="2">
    <source>
        <dbReference type="Proteomes" id="UP001156666"/>
    </source>
</evidence>
<protein>
    <submittedName>
        <fullName evidence="1">Uncharacterized protein</fullName>
    </submittedName>
</protein>
<gene>
    <name evidence="1" type="ORF">GCM10007940_44030</name>
</gene>
<comment type="caution">
    <text evidence="1">The sequence shown here is derived from an EMBL/GenBank/DDBJ whole genome shotgun (WGS) entry which is preliminary data.</text>
</comment>
<dbReference type="AlphaFoldDB" id="A0AA37STG3"/>
<name>A0AA37STG3_9BACT</name>
<sequence length="165" mass="18700">MSTKRLFTAPYNMTMKYLLFFIVLVCVGSCAKEYGYDVDPEIQPFFDLFEEEAALRGITVDLDAAGIGATIDFIRDNSTVGQCQNSDEGNRRVLVDKSFWADYDYYGKEFIIFHELGHCYLDRLHENSVLTGNICASIMQSGVSGCINAYGEETREEYLNELFGQ</sequence>